<keyword evidence="2" id="KW-0472">Membrane</keyword>
<dbReference type="SUPFAM" id="SSF103473">
    <property type="entry name" value="MFS general substrate transporter"/>
    <property type="match status" value="1"/>
</dbReference>
<feature type="transmembrane region" description="Helical" evidence="2">
    <location>
        <begin position="149"/>
        <end position="170"/>
    </location>
</feature>
<feature type="region of interest" description="Disordered" evidence="1">
    <location>
        <begin position="1"/>
        <end position="51"/>
    </location>
</feature>
<evidence type="ECO:0000313" key="4">
    <source>
        <dbReference type="Proteomes" id="UP000652013"/>
    </source>
</evidence>
<evidence type="ECO:0000313" key="3">
    <source>
        <dbReference type="EMBL" id="GIJ05891.1"/>
    </source>
</evidence>
<reference evidence="3" key="1">
    <citation type="submission" date="2021-01" db="EMBL/GenBank/DDBJ databases">
        <title>Whole genome shotgun sequence of Spirilliplanes yamanashiensis NBRC 15828.</title>
        <authorList>
            <person name="Komaki H."/>
            <person name="Tamura T."/>
        </authorList>
    </citation>
    <scope>NUCLEOTIDE SEQUENCE</scope>
    <source>
        <strain evidence="3">NBRC 15828</strain>
    </source>
</reference>
<feature type="transmembrane region" description="Helical" evidence="2">
    <location>
        <begin position="61"/>
        <end position="82"/>
    </location>
</feature>
<proteinExistence type="predicted"/>
<evidence type="ECO:0000256" key="2">
    <source>
        <dbReference type="SAM" id="Phobius"/>
    </source>
</evidence>
<evidence type="ECO:0008006" key="5">
    <source>
        <dbReference type="Google" id="ProtNLM"/>
    </source>
</evidence>
<feature type="transmembrane region" description="Helical" evidence="2">
    <location>
        <begin position="94"/>
        <end position="114"/>
    </location>
</feature>
<protein>
    <recommendedName>
        <fullName evidence="5">MFS transporter</fullName>
    </recommendedName>
</protein>
<accession>A0A8J4DLD7</accession>
<gene>
    <name evidence="3" type="ORF">Sya03_52430</name>
</gene>
<dbReference type="InterPro" id="IPR036259">
    <property type="entry name" value="MFS_trans_sf"/>
</dbReference>
<feature type="transmembrane region" description="Helical" evidence="2">
    <location>
        <begin position="324"/>
        <end position="349"/>
    </location>
</feature>
<dbReference type="Proteomes" id="UP000652013">
    <property type="component" value="Unassembled WGS sequence"/>
</dbReference>
<comment type="caution">
    <text evidence="3">The sequence shown here is derived from an EMBL/GenBank/DDBJ whole genome shotgun (WGS) entry which is preliminary data.</text>
</comment>
<feature type="transmembrane region" description="Helical" evidence="2">
    <location>
        <begin position="182"/>
        <end position="202"/>
    </location>
</feature>
<dbReference type="AlphaFoldDB" id="A0A8J4DLD7"/>
<organism evidence="3 4">
    <name type="scientific">Spirilliplanes yamanashiensis</name>
    <dbReference type="NCBI Taxonomy" id="42233"/>
    <lineage>
        <taxon>Bacteria</taxon>
        <taxon>Bacillati</taxon>
        <taxon>Actinomycetota</taxon>
        <taxon>Actinomycetes</taxon>
        <taxon>Micromonosporales</taxon>
        <taxon>Micromonosporaceae</taxon>
        <taxon>Spirilliplanes</taxon>
    </lineage>
</organism>
<keyword evidence="2" id="KW-0812">Transmembrane</keyword>
<feature type="transmembrane region" description="Helical" evidence="2">
    <location>
        <begin position="255"/>
        <end position="276"/>
    </location>
</feature>
<feature type="transmembrane region" description="Helical" evidence="2">
    <location>
        <begin position="214"/>
        <end position="234"/>
    </location>
</feature>
<feature type="transmembrane region" description="Helical" evidence="2">
    <location>
        <begin position="408"/>
        <end position="429"/>
    </location>
</feature>
<evidence type="ECO:0000256" key="1">
    <source>
        <dbReference type="SAM" id="MobiDB-lite"/>
    </source>
</evidence>
<feature type="transmembrane region" description="Helical" evidence="2">
    <location>
        <begin position="288"/>
        <end position="312"/>
    </location>
</feature>
<sequence>MNPVPAPAEPRATDPVQDRPLRHRAPARGLQPYVGARRSGNAGRRRAGPGGLRRAGRLRELVGTGLVDSFGLSLGWTVLVLAAAHRGGVAEAALYNAAMLLGVVLSAPVTGWLARRFAGRTLLRGAGVVELVLRVGMLAGVVWGLPTPLVAVGVTVMHVAAWAGFAAMRAEVSAVDPRPRAMTRYALATAAVEAAGIGAAALMPVGPAGHPTGWLLAAVMAVYGGSLLPTILSARRARVTIARRRVTARSGRLPVSARTLALGGGVMLLASGPTLLAVPLTTELHGRAWVAAAAVAFSLGCLLSPVAVEAVGRLRLPTALSWPLWGVTMLAGWIVAPVVPAAVLAAQFLSGLAMTALEGDMDARVAEKAPASAVTTVLAYSSAVRAMGSALAVRALPAMAAAPAVGAASGYAVVALAAGAAVLVAGPLLRRATRRPLPAA</sequence>
<name>A0A8J4DLD7_9ACTN</name>
<dbReference type="EMBL" id="BOOY01000036">
    <property type="protein sequence ID" value="GIJ05891.1"/>
    <property type="molecule type" value="Genomic_DNA"/>
</dbReference>
<keyword evidence="2" id="KW-1133">Transmembrane helix</keyword>
<keyword evidence="4" id="KW-1185">Reference proteome</keyword>
<feature type="transmembrane region" description="Helical" evidence="2">
    <location>
        <begin position="121"/>
        <end position="143"/>
    </location>
</feature>